<comment type="similarity">
    <text evidence="2 3">Belongs to the YajQ family.</text>
</comment>
<dbReference type="InterPro" id="IPR035571">
    <property type="entry name" value="UPF0234-like_C"/>
</dbReference>
<proteinExistence type="inferred from homology"/>
<dbReference type="Pfam" id="PF04461">
    <property type="entry name" value="YajQ"/>
    <property type="match status" value="1"/>
</dbReference>
<dbReference type="InterPro" id="IPR007551">
    <property type="entry name" value="YajQ/Smlt4090-like"/>
</dbReference>
<dbReference type="GO" id="GO:0000166">
    <property type="term" value="F:nucleotide binding"/>
    <property type="evidence" value="ECO:0007669"/>
    <property type="project" value="UniProtKB-UniRule"/>
</dbReference>
<dbReference type="PANTHER" id="PTHR30476">
    <property type="entry name" value="UPF0234 PROTEIN YAJQ"/>
    <property type="match status" value="1"/>
</dbReference>
<accession>A0A1J5ITT7</accession>
<dbReference type="Gene3D" id="3.30.70.990">
    <property type="entry name" value="YajQ-like, domain 2"/>
    <property type="match status" value="1"/>
</dbReference>
<dbReference type="Gene3D" id="3.30.70.860">
    <property type="match status" value="1"/>
</dbReference>
<dbReference type="InterPro" id="IPR036183">
    <property type="entry name" value="YajQ-like_sf"/>
</dbReference>
<evidence type="ECO:0000313" key="4">
    <source>
        <dbReference type="EMBL" id="OIP96591.1"/>
    </source>
</evidence>
<dbReference type="NCBIfam" id="NF003819">
    <property type="entry name" value="PRK05412.1"/>
    <property type="match status" value="1"/>
</dbReference>
<dbReference type="InterPro" id="IPR035570">
    <property type="entry name" value="UPF0234_N"/>
</dbReference>
<dbReference type="Proteomes" id="UP000183245">
    <property type="component" value="Unassembled WGS sequence"/>
</dbReference>
<dbReference type="HAMAP" id="MF_00632">
    <property type="entry name" value="UPF0234"/>
    <property type="match status" value="1"/>
</dbReference>
<dbReference type="EMBL" id="MNZT01000082">
    <property type="protein sequence ID" value="OIP96591.1"/>
    <property type="molecule type" value="Genomic_DNA"/>
</dbReference>
<dbReference type="AlphaFoldDB" id="A0A1J5ITT7"/>
<dbReference type="SUPFAM" id="SSF89963">
    <property type="entry name" value="YajQ-like"/>
    <property type="match status" value="2"/>
</dbReference>
<sequence>MASESSFDIVSEFDRQELVNAIDIALREITNRFDLKDSKSTIELGEEEITVNSVDEYKLNAVVEILFAKAIKRNLSAKIFDRQKVEPAASSRAKQVIKLRQGLTSDQCRELNKIIREKFKKVKTQIQGDTLRISDKSKDSLQDVIVFVRGLEFESSLQCTNYR</sequence>
<reference evidence="4 5" key="1">
    <citation type="journal article" date="2016" name="Environ. Microbiol.">
        <title>Genomic resolution of a cold subsurface aquifer community provides metabolic insights for novel microbes adapted to high CO concentrations.</title>
        <authorList>
            <person name="Probst A.J."/>
            <person name="Castelle C.J."/>
            <person name="Singh A."/>
            <person name="Brown C.T."/>
            <person name="Anantharaman K."/>
            <person name="Sharon I."/>
            <person name="Hug L.A."/>
            <person name="Burstein D."/>
            <person name="Emerson J.B."/>
            <person name="Thomas B.C."/>
            <person name="Banfield J.F."/>
        </authorList>
    </citation>
    <scope>NUCLEOTIDE SEQUENCE [LARGE SCALE GENOMIC DNA]</scope>
    <source>
        <strain evidence="4">CG2_30_54_11</strain>
    </source>
</reference>
<dbReference type="STRING" id="1817892.AUK40_04805"/>
<evidence type="ECO:0000256" key="1">
    <source>
        <dbReference type="ARBA" id="ARBA00022741"/>
    </source>
</evidence>
<protein>
    <recommendedName>
        <fullName evidence="3">Nucleotide-binding protein AUK40_04805</fullName>
    </recommendedName>
</protein>
<gene>
    <name evidence="4" type="ORF">AUK40_04805</name>
</gene>
<evidence type="ECO:0000256" key="3">
    <source>
        <dbReference type="HAMAP-Rule" id="MF_00632"/>
    </source>
</evidence>
<dbReference type="GO" id="GO:0005829">
    <property type="term" value="C:cytosol"/>
    <property type="evidence" value="ECO:0007669"/>
    <property type="project" value="TreeGrafter"/>
</dbReference>
<dbReference type="CDD" id="cd11740">
    <property type="entry name" value="YajQ_like"/>
    <property type="match status" value="1"/>
</dbReference>
<organism evidence="4 5">
    <name type="scientific">Candidatus Wirthbacteria bacterium CG2_30_54_11</name>
    <dbReference type="NCBI Taxonomy" id="1817892"/>
    <lineage>
        <taxon>Bacteria</taxon>
        <taxon>Candidatus Wirthbacteria</taxon>
    </lineage>
</organism>
<evidence type="ECO:0000256" key="2">
    <source>
        <dbReference type="ARBA" id="ARBA00093450"/>
    </source>
</evidence>
<comment type="function">
    <text evidence="3">Nucleotide-binding protein.</text>
</comment>
<name>A0A1J5ITT7_9BACT</name>
<keyword evidence="1 3" id="KW-0547">Nucleotide-binding</keyword>
<dbReference type="PANTHER" id="PTHR30476:SF0">
    <property type="entry name" value="UPF0234 PROTEIN YAJQ"/>
    <property type="match status" value="1"/>
</dbReference>
<evidence type="ECO:0000313" key="5">
    <source>
        <dbReference type="Proteomes" id="UP000183245"/>
    </source>
</evidence>
<comment type="caution">
    <text evidence="4">The sequence shown here is derived from an EMBL/GenBank/DDBJ whole genome shotgun (WGS) entry which is preliminary data.</text>
</comment>